<protein>
    <submittedName>
        <fullName evidence="1">Uncharacterized protein</fullName>
    </submittedName>
</protein>
<keyword evidence="2" id="KW-1185">Reference proteome</keyword>
<accession>A0AAU9WIE8</accession>
<dbReference type="EMBL" id="CALNXJ010000014">
    <property type="protein sequence ID" value="CAH3114030.1"/>
    <property type="molecule type" value="Genomic_DNA"/>
</dbReference>
<evidence type="ECO:0000313" key="2">
    <source>
        <dbReference type="Proteomes" id="UP001159428"/>
    </source>
</evidence>
<dbReference type="Proteomes" id="UP001159428">
    <property type="component" value="Unassembled WGS sequence"/>
</dbReference>
<sequence>YISVFLLHSWSAVNPCICFISSENYCNGLRQCFHCNCLISDWDDLPICAFEKVLKFRAGFMVSSWSALNPCTCLIFTRIYPKSFGKPLPIFN</sequence>
<gene>
    <name evidence="1" type="ORF">PMEA_00006008</name>
</gene>
<feature type="non-terminal residue" evidence="1">
    <location>
        <position position="1"/>
    </location>
</feature>
<name>A0AAU9WIE8_9CNID</name>
<proteinExistence type="predicted"/>
<evidence type="ECO:0000313" key="1">
    <source>
        <dbReference type="EMBL" id="CAH3114030.1"/>
    </source>
</evidence>
<comment type="caution">
    <text evidence="1">The sequence shown here is derived from an EMBL/GenBank/DDBJ whole genome shotgun (WGS) entry which is preliminary data.</text>
</comment>
<reference evidence="1 2" key="1">
    <citation type="submission" date="2022-05" db="EMBL/GenBank/DDBJ databases">
        <authorList>
            <consortium name="Genoscope - CEA"/>
            <person name="William W."/>
        </authorList>
    </citation>
    <scope>NUCLEOTIDE SEQUENCE [LARGE SCALE GENOMIC DNA]</scope>
</reference>
<organism evidence="1 2">
    <name type="scientific">Pocillopora meandrina</name>
    <dbReference type="NCBI Taxonomy" id="46732"/>
    <lineage>
        <taxon>Eukaryota</taxon>
        <taxon>Metazoa</taxon>
        <taxon>Cnidaria</taxon>
        <taxon>Anthozoa</taxon>
        <taxon>Hexacorallia</taxon>
        <taxon>Scleractinia</taxon>
        <taxon>Astrocoeniina</taxon>
        <taxon>Pocilloporidae</taxon>
        <taxon>Pocillopora</taxon>
    </lineage>
</organism>
<dbReference type="AlphaFoldDB" id="A0AAU9WIE8"/>